<keyword evidence="7" id="KW-0809">Transit peptide</keyword>
<dbReference type="InterPro" id="IPR044838">
    <property type="entry name" value="EGY1-like"/>
</dbReference>
<keyword evidence="8 10" id="KW-1133">Transmembrane helix</keyword>
<evidence type="ECO:0000256" key="7">
    <source>
        <dbReference type="ARBA" id="ARBA00022946"/>
    </source>
</evidence>
<protein>
    <submittedName>
        <fullName evidence="12">Peptidase M50</fullName>
    </submittedName>
</protein>
<feature type="transmembrane region" description="Helical" evidence="10">
    <location>
        <begin position="108"/>
        <end position="129"/>
    </location>
</feature>
<dbReference type="InterPro" id="IPR008915">
    <property type="entry name" value="Peptidase_M50"/>
</dbReference>
<feature type="transmembrane region" description="Helical" evidence="10">
    <location>
        <begin position="221"/>
        <end position="250"/>
    </location>
</feature>
<evidence type="ECO:0000256" key="4">
    <source>
        <dbReference type="ARBA" id="ARBA00022670"/>
    </source>
</evidence>
<keyword evidence="9 10" id="KW-0472">Membrane</keyword>
<evidence type="ECO:0000256" key="6">
    <source>
        <dbReference type="ARBA" id="ARBA00022801"/>
    </source>
</evidence>
<evidence type="ECO:0000256" key="3">
    <source>
        <dbReference type="ARBA" id="ARBA00007931"/>
    </source>
</evidence>
<feature type="transmembrane region" description="Helical" evidence="10">
    <location>
        <begin position="270"/>
        <end position="290"/>
    </location>
</feature>
<proteinExistence type="inferred from homology"/>
<evidence type="ECO:0000256" key="2">
    <source>
        <dbReference type="ARBA" id="ARBA00004141"/>
    </source>
</evidence>
<reference evidence="12 13" key="1">
    <citation type="submission" date="2017-07" db="EMBL/GenBank/DDBJ databases">
        <title>Leptospira spp. isolated from tropical soils.</title>
        <authorList>
            <person name="Thibeaux R."/>
            <person name="Iraola G."/>
            <person name="Ferres I."/>
            <person name="Bierque E."/>
            <person name="Girault D."/>
            <person name="Soupe-Gilbert M.-E."/>
            <person name="Picardeau M."/>
            <person name="Goarant C."/>
        </authorList>
    </citation>
    <scope>NUCLEOTIDE SEQUENCE [LARGE SCALE GENOMIC DNA]</scope>
    <source>
        <strain evidence="12 13">MCA1-C-A1</strain>
    </source>
</reference>
<dbReference type="AlphaFoldDB" id="A0A2M9XHP4"/>
<feature type="transmembrane region" description="Helical" evidence="10">
    <location>
        <begin position="183"/>
        <end position="201"/>
    </location>
</feature>
<dbReference type="GO" id="GO:0016020">
    <property type="term" value="C:membrane"/>
    <property type="evidence" value="ECO:0007669"/>
    <property type="project" value="UniProtKB-SubCell"/>
</dbReference>
<dbReference type="GO" id="GO:0006508">
    <property type="term" value="P:proteolysis"/>
    <property type="evidence" value="ECO:0007669"/>
    <property type="project" value="UniProtKB-KW"/>
</dbReference>
<dbReference type="Proteomes" id="UP000232196">
    <property type="component" value="Unassembled WGS sequence"/>
</dbReference>
<dbReference type="OrthoDB" id="9781963at2"/>
<dbReference type="PANTHER" id="PTHR31412:SF0">
    <property type="entry name" value="ZINC METALLOPROTEASE EGY1, CHLOROPLASTIC-RELATED"/>
    <property type="match status" value="1"/>
</dbReference>
<evidence type="ECO:0000256" key="8">
    <source>
        <dbReference type="ARBA" id="ARBA00022989"/>
    </source>
</evidence>
<keyword evidence="4" id="KW-0645">Protease</keyword>
<comment type="subcellular location">
    <subcellularLocation>
        <location evidence="2">Membrane</location>
        <topology evidence="2">Multi-pass membrane protein</topology>
    </subcellularLocation>
</comment>
<evidence type="ECO:0000313" key="12">
    <source>
        <dbReference type="EMBL" id="PJZ27102.1"/>
    </source>
</evidence>
<gene>
    <name evidence="12" type="ORF">CH357_00625</name>
</gene>
<evidence type="ECO:0000256" key="5">
    <source>
        <dbReference type="ARBA" id="ARBA00022692"/>
    </source>
</evidence>
<evidence type="ECO:0000256" key="9">
    <source>
        <dbReference type="ARBA" id="ARBA00023136"/>
    </source>
</evidence>
<dbReference type="GO" id="GO:0008233">
    <property type="term" value="F:peptidase activity"/>
    <property type="evidence" value="ECO:0007669"/>
    <property type="project" value="UniProtKB-KW"/>
</dbReference>
<comment type="similarity">
    <text evidence="3">Belongs to the peptidase M50B family.</text>
</comment>
<comment type="caution">
    <text evidence="12">The sequence shown here is derived from an EMBL/GenBank/DDBJ whole genome shotgun (WGS) entry which is preliminary data.</text>
</comment>
<organism evidence="12 13">
    <name type="scientific">Leptospira hartskeerlii</name>
    <dbReference type="NCBI Taxonomy" id="2023177"/>
    <lineage>
        <taxon>Bacteria</taxon>
        <taxon>Pseudomonadati</taxon>
        <taxon>Spirochaetota</taxon>
        <taxon>Spirochaetia</taxon>
        <taxon>Leptospirales</taxon>
        <taxon>Leptospiraceae</taxon>
        <taxon>Leptospira</taxon>
    </lineage>
</organism>
<keyword evidence="5 10" id="KW-0812">Transmembrane</keyword>
<dbReference type="Pfam" id="PF02163">
    <property type="entry name" value="Peptidase_M50"/>
    <property type="match status" value="1"/>
</dbReference>
<accession>A0A2M9XHP4</accession>
<feature type="transmembrane region" description="Helical" evidence="10">
    <location>
        <begin position="77"/>
        <end position="96"/>
    </location>
</feature>
<name>A0A2M9XHP4_9LEPT</name>
<feature type="domain" description="Peptidase M50" evidence="11">
    <location>
        <begin position="48"/>
        <end position="217"/>
    </location>
</feature>
<sequence>MNRSSYGWNILLFVLTFFTLTFQDDIFRIPYLNSATISEIFWVRTPYSISLLGILFCHEMGHYFAARYYGIKTTLPYFLPVPFSPVGTMGAVIRIKEPIRNKIQLFDIGIWGPAMSLILSVPCIVIGLYNSQLVSLAERTTVLQAHPGLMDIHFGDSILTYILSQKILGPFDSSLFTVEYNPLAFAGWVGLLITALNLLPFGQLDGGHVVYSLAGEGYRKWIHYLFSAFLLLSLWNYSWILWGLLIYYFIRVEHPFIPDASYPIGKFRKIFGWSMLLSFLLIFPISPITVVSSSGAKSSLGEDLWKILLEVFSK</sequence>
<evidence type="ECO:0000256" key="10">
    <source>
        <dbReference type="SAM" id="Phobius"/>
    </source>
</evidence>
<feature type="transmembrane region" description="Helical" evidence="10">
    <location>
        <begin position="47"/>
        <end position="65"/>
    </location>
</feature>
<dbReference type="EMBL" id="NPDN01000001">
    <property type="protein sequence ID" value="PJZ27102.1"/>
    <property type="molecule type" value="Genomic_DNA"/>
</dbReference>
<keyword evidence="6" id="KW-0378">Hydrolase</keyword>
<evidence type="ECO:0000256" key="1">
    <source>
        <dbReference type="ARBA" id="ARBA00001947"/>
    </source>
</evidence>
<dbReference type="CDD" id="cd06160">
    <property type="entry name" value="S2P-M50_like_2"/>
    <property type="match status" value="1"/>
</dbReference>
<comment type="cofactor">
    <cofactor evidence="1">
        <name>Zn(2+)</name>
        <dbReference type="ChEBI" id="CHEBI:29105"/>
    </cofactor>
</comment>
<evidence type="ECO:0000259" key="11">
    <source>
        <dbReference type="Pfam" id="PF02163"/>
    </source>
</evidence>
<dbReference type="RefSeq" id="WP_100704851.1">
    <property type="nucleotide sequence ID" value="NZ_NPDL01000004.1"/>
</dbReference>
<evidence type="ECO:0000313" key="13">
    <source>
        <dbReference type="Proteomes" id="UP000232196"/>
    </source>
</evidence>
<keyword evidence="13" id="KW-1185">Reference proteome</keyword>
<dbReference type="PANTHER" id="PTHR31412">
    <property type="entry name" value="ZINC METALLOPROTEASE EGY1"/>
    <property type="match status" value="1"/>
</dbReference>